<dbReference type="AlphaFoldDB" id="A0A1B6NRX7"/>
<name>A0A1B6NRX7_9ZZZZ</name>
<evidence type="ECO:0000313" key="1">
    <source>
        <dbReference type="EMBL" id="KTF06061.1"/>
    </source>
</evidence>
<organism evidence="1">
    <name type="scientific">marine sediment metagenome</name>
    <dbReference type="NCBI Taxonomy" id="412755"/>
    <lineage>
        <taxon>unclassified sequences</taxon>
        <taxon>metagenomes</taxon>
        <taxon>ecological metagenomes</taxon>
    </lineage>
</organism>
<gene>
    <name evidence="1" type="ORF">MGSAQ_002443</name>
</gene>
<sequence>MPDRLAAGPDPTATLPEVRLSVMRPMNGEGSRVVVG</sequence>
<dbReference type="EMBL" id="AYSL01001395">
    <property type="protein sequence ID" value="KTF06061.1"/>
    <property type="molecule type" value="Genomic_DNA"/>
</dbReference>
<protein>
    <submittedName>
        <fullName evidence="1">Uncharacterized protein</fullName>
    </submittedName>
</protein>
<reference evidence="1" key="1">
    <citation type="submission" date="2013-11" db="EMBL/GenBank/DDBJ databases">
        <title>Microbial diversity, functional groups and degradation webs in Northern and Southern Mediterranean and Red Sea marine crude oil polluted sites.</title>
        <authorList>
            <person name="Daffonchio D."/>
            <person name="Mapelli F."/>
            <person name="Ferrer M."/>
            <person name="Richter M."/>
            <person name="Cherif A."/>
            <person name="Malkawi H.I."/>
            <person name="Yakimov M.M."/>
            <person name="Abdel-Fattah Y.R."/>
            <person name="Blaghen M."/>
            <person name="Golyshin P.N."/>
            <person name="Kalogerakis N."/>
            <person name="Boon N."/>
            <person name="Magagnini M."/>
            <person name="Fava F."/>
        </authorList>
    </citation>
    <scope>NUCLEOTIDE SEQUENCE</scope>
</reference>
<proteinExistence type="predicted"/>
<comment type="caution">
    <text evidence="1">The sequence shown here is derived from an EMBL/GenBank/DDBJ whole genome shotgun (WGS) entry which is preliminary data.</text>
</comment>
<accession>A0A1B6NRX7</accession>